<dbReference type="InterPro" id="IPR014764">
    <property type="entry name" value="DCN-prot"/>
</dbReference>
<evidence type="ECO:0000313" key="3">
    <source>
        <dbReference type="EMBL" id="KAK2994624.1"/>
    </source>
</evidence>
<comment type="function">
    <text evidence="1">Neddylation of cullins play an essential role in the regulation of SCF-type complexes activity.</text>
</comment>
<dbReference type="PANTHER" id="PTHR12281">
    <property type="entry name" value="RP42 RELATED"/>
    <property type="match status" value="1"/>
</dbReference>
<dbReference type="InterPro" id="IPR005176">
    <property type="entry name" value="PONY_dom"/>
</dbReference>
<dbReference type="InterPro" id="IPR042460">
    <property type="entry name" value="DCN1-like_PONY"/>
</dbReference>
<comment type="caution">
    <text evidence="3">The sequence shown here is derived from an EMBL/GenBank/DDBJ whole genome shotgun (WGS) entry which is preliminary data.</text>
</comment>
<dbReference type="PROSITE" id="PS51229">
    <property type="entry name" value="DCUN1"/>
    <property type="match status" value="1"/>
</dbReference>
<dbReference type="EMBL" id="JAVXUO010000184">
    <property type="protein sequence ID" value="KAK2994624.1"/>
    <property type="molecule type" value="Genomic_DNA"/>
</dbReference>
<proteinExistence type="predicted"/>
<organism evidence="3 4">
    <name type="scientific">Escallonia rubra</name>
    <dbReference type="NCBI Taxonomy" id="112253"/>
    <lineage>
        <taxon>Eukaryota</taxon>
        <taxon>Viridiplantae</taxon>
        <taxon>Streptophyta</taxon>
        <taxon>Embryophyta</taxon>
        <taxon>Tracheophyta</taxon>
        <taxon>Spermatophyta</taxon>
        <taxon>Magnoliopsida</taxon>
        <taxon>eudicotyledons</taxon>
        <taxon>Gunneridae</taxon>
        <taxon>Pentapetalae</taxon>
        <taxon>asterids</taxon>
        <taxon>campanulids</taxon>
        <taxon>Escalloniales</taxon>
        <taxon>Escalloniaceae</taxon>
        <taxon>Escallonia</taxon>
    </lineage>
</organism>
<protein>
    <recommendedName>
        <fullName evidence="1">Defective in cullin neddylation protein</fullName>
    </recommendedName>
</protein>
<gene>
    <name evidence="3" type="ORF">RJ640_025678</name>
</gene>
<name>A0AA88RR67_9ASTE</name>
<dbReference type="Gene3D" id="1.10.238.200">
    <property type="entry name" value="Cullin, PONY binding domain"/>
    <property type="match status" value="1"/>
</dbReference>
<dbReference type="GO" id="GO:0031624">
    <property type="term" value="F:ubiquitin conjugating enzyme binding"/>
    <property type="evidence" value="ECO:0007669"/>
    <property type="project" value="TreeGrafter"/>
</dbReference>
<reference evidence="3" key="1">
    <citation type="submission" date="2022-12" db="EMBL/GenBank/DDBJ databases">
        <title>Draft genome assemblies for two species of Escallonia (Escalloniales).</title>
        <authorList>
            <person name="Chanderbali A."/>
            <person name="Dervinis C."/>
            <person name="Anghel I."/>
            <person name="Soltis D."/>
            <person name="Soltis P."/>
            <person name="Zapata F."/>
        </authorList>
    </citation>
    <scope>NUCLEOTIDE SEQUENCE</scope>
    <source>
        <strain evidence="3">UCBG92.1500</strain>
        <tissue evidence="3">Leaf</tissue>
    </source>
</reference>
<dbReference type="FunFam" id="1.10.238.200:FF:000006">
    <property type="entry name" value="Defective in cullin neddylation protein"/>
    <property type="match status" value="1"/>
</dbReference>
<evidence type="ECO:0000313" key="4">
    <source>
        <dbReference type="Proteomes" id="UP001187471"/>
    </source>
</evidence>
<dbReference type="GO" id="GO:0045116">
    <property type="term" value="P:protein neddylation"/>
    <property type="evidence" value="ECO:0007669"/>
    <property type="project" value="TreeGrafter"/>
</dbReference>
<dbReference type="Proteomes" id="UP001187471">
    <property type="component" value="Unassembled WGS sequence"/>
</dbReference>
<evidence type="ECO:0000259" key="2">
    <source>
        <dbReference type="PROSITE" id="PS51229"/>
    </source>
</evidence>
<evidence type="ECO:0000256" key="1">
    <source>
        <dbReference type="RuleBase" id="RU410713"/>
    </source>
</evidence>
<keyword evidence="4" id="KW-1185">Reference proteome</keyword>
<dbReference type="GO" id="GO:0032182">
    <property type="term" value="F:ubiquitin-like protein binding"/>
    <property type="evidence" value="ECO:0007669"/>
    <property type="project" value="TreeGrafter"/>
</dbReference>
<dbReference type="PANTHER" id="PTHR12281:SF31">
    <property type="entry name" value="DCN1-LIKE PROTEIN 3"/>
    <property type="match status" value="1"/>
</dbReference>
<feature type="domain" description="DCUN1" evidence="2">
    <location>
        <begin position="1"/>
        <end position="161"/>
    </location>
</feature>
<dbReference type="AlphaFoldDB" id="A0AA88RR67"/>
<dbReference type="GO" id="GO:0097602">
    <property type="term" value="F:cullin family protein binding"/>
    <property type="evidence" value="ECO:0007669"/>
    <property type="project" value="TreeGrafter"/>
</dbReference>
<sequence length="298" mass="33756">ITLGVFNNEGYQLGDESQKAEYSREPLSELLKLLDLRVHESFFSFLQTDFTEFSRFYDFVFFVCRENGQKNITVSRAVMAWKVVLAGRFRLLDRWCNFVMENQRHNISEDTWRQVLAFSRCVHENLEGYDPEGSSGVAFSLIPVRLGAWPVLVDDFVEHMYRVMGSNGTPNLICNCGNSEAQPFEDSLPGLKNFPGRKRKLCEDFSRPQLEASDGFASSNIVLNSKRRCDNFADRCVNSPPGNGSDDCMEIVKHSSPHNSPLGCPKAPCAVEGCLSKGFAGLFSRRSCFQFDHERRVS</sequence>
<dbReference type="GO" id="GO:0000151">
    <property type="term" value="C:ubiquitin ligase complex"/>
    <property type="evidence" value="ECO:0007669"/>
    <property type="project" value="TreeGrafter"/>
</dbReference>
<dbReference type="Pfam" id="PF03556">
    <property type="entry name" value="Cullin_binding"/>
    <property type="match status" value="1"/>
</dbReference>
<feature type="non-terminal residue" evidence="3">
    <location>
        <position position="1"/>
    </location>
</feature>
<accession>A0AA88RR67</accession>